<feature type="compositionally biased region" description="Low complexity" evidence="7">
    <location>
        <begin position="1"/>
        <end position="27"/>
    </location>
</feature>
<dbReference type="InterPro" id="IPR003593">
    <property type="entry name" value="AAA+_ATPase"/>
</dbReference>
<dbReference type="PROSITE" id="PS50893">
    <property type="entry name" value="ABC_TRANSPORTER_2"/>
    <property type="match status" value="1"/>
</dbReference>
<sequence>MVPDPGRAPAPRRGSGTGPGTRPASGASPEADARPGPRAPRASGLAAQLAGARAHPGPALVATVSGLGNGATMVVGAAAVGWSTDHLVIPALSGRPVPASAWWGSVLLIVGISAVRWSTIFIRGVATGRVQYRAQAETRRAVVRRYLELDGHWHRRHPPGQLLAHAVSDVDALWSPMQWAYFAFGMVFMLLLALAELFWRDVALGLVGLALVTGVLGLNLLYQRLLAPRARDAQAARGSVGAVAHESVEGGPVVRSLGLADVEDARFAPGVERLRAADTRMMTVGALFDPLLELLPTAAVLAVLAVGAPRVAHGDLTVGDLVGAVYLLLTIAIPLAVISRFLSMLPMASAGRERVRSVLRHPEVASFGERRLTTRRPPRVELRGAGVTRGGHALLDRVDLVLEPGTVTAVVGAVGAGKTTLLDLAAGQAHPSAGVVLFDGVDVRELARGVVPENVAHVSQSPFLFAESIRDNLALSGHPREKRDYTEDELWRALRVAAADEIVAGLPGGLDTVVGERGATLSGGQRQRVCLARAVVREPRLLVLDDATSALDPRVERQVLAGLAELVAGGGPTVLIAASRPATLALADQVVLLVAGRVAAAGTHAELLAVEEYRRIVTAYERAWRAEGTVLDHAALDHTAPDHAALHHAALDHGALDHGGAWEVGDERSRAS</sequence>
<dbReference type="GO" id="GO:0016887">
    <property type="term" value="F:ATP hydrolysis activity"/>
    <property type="evidence" value="ECO:0007669"/>
    <property type="project" value="InterPro"/>
</dbReference>
<dbReference type="Pfam" id="PF00664">
    <property type="entry name" value="ABC_membrane"/>
    <property type="match status" value="1"/>
</dbReference>
<dbReference type="GO" id="GO:0005886">
    <property type="term" value="C:plasma membrane"/>
    <property type="evidence" value="ECO:0007669"/>
    <property type="project" value="UniProtKB-SubCell"/>
</dbReference>
<gene>
    <name evidence="11" type="ORF">I7412_29695</name>
</gene>
<feature type="domain" description="ABC transporter" evidence="9">
    <location>
        <begin position="380"/>
        <end position="620"/>
    </location>
</feature>
<feature type="transmembrane region" description="Helical" evidence="8">
    <location>
        <begin position="290"/>
        <end position="309"/>
    </location>
</feature>
<dbReference type="InterPro" id="IPR011527">
    <property type="entry name" value="ABC1_TM_dom"/>
</dbReference>
<evidence type="ECO:0000256" key="8">
    <source>
        <dbReference type="SAM" id="Phobius"/>
    </source>
</evidence>
<dbReference type="Proteomes" id="UP000604475">
    <property type="component" value="Unassembled WGS sequence"/>
</dbReference>
<feature type="transmembrane region" description="Helical" evidence="8">
    <location>
        <begin position="59"/>
        <end position="82"/>
    </location>
</feature>
<evidence type="ECO:0000256" key="2">
    <source>
        <dbReference type="ARBA" id="ARBA00022692"/>
    </source>
</evidence>
<evidence type="ECO:0000259" key="10">
    <source>
        <dbReference type="PROSITE" id="PS50929"/>
    </source>
</evidence>
<evidence type="ECO:0000259" key="9">
    <source>
        <dbReference type="PROSITE" id="PS50893"/>
    </source>
</evidence>
<dbReference type="SUPFAM" id="SSF90123">
    <property type="entry name" value="ABC transporter transmembrane region"/>
    <property type="match status" value="1"/>
</dbReference>
<feature type="region of interest" description="Disordered" evidence="7">
    <location>
        <begin position="1"/>
        <end position="49"/>
    </location>
</feature>
<keyword evidence="12" id="KW-1185">Reference proteome</keyword>
<evidence type="ECO:0000256" key="3">
    <source>
        <dbReference type="ARBA" id="ARBA00022741"/>
    </source>
</evidence>
<dbReference type="InterPro" id="IPR036640">
    <property type="entry name" value="ABC1_TM_sf"/>
</dbReference>
<dbReference type="Gene3D" id="1.20.1560.10">
    <property type="entry name" value="ABC transporter type 1, transmembrane domain"/>
    <property type="match status" value="1"/>
</dbReference>
<dbReference type="SMART" id="SM00382">
    <property type="entry name" value="AAA"/>
    <property type="match status" value="1"/>
</dbReference>
<dbReference type="Pfam" id="PF00005">
    <property type="entry name" value="ABC_tran"/>
    <property type="match status" value="1"/>
</dbReference>
<dbReference type="InterPro" id="IPR027417">
    <property type="entry name" value="P-loop_NTPase"/>
</dbReference>
<dbReference type="InterPro" id="IPR039421">
    <property type="entry name" value="Type_1_exporter"/>
</dbReference>
<dbReference type="PROSITE" id="PS00211">
    <property type="entry name" value="ABC_TRANSPORTER_1"/>
    <property type="match status" value="1"/>
</dbReference>
<evidence type="ECO:0000256" key="4">
    <source>
        <dbReference type="ARBA" id="ARBA00022840"/>
    </source>
</evidence>
<evidence type="ECO:0000313" key="12">
    <source>
        <dbReference type="Proteomes" id="UP000604475"/>
    </source>
</evidence>
<dbReference type="PANTHER" id="PTHR43394">
    <property type="entry name" value="ATP-DEPENDENT PERMEASE MDL1, MITOCHONDRIAL"/>
    <property type="match status" value="1"/>
</dbReference>
<dbReference type="Gene3D" id="3.40.50.300">
    <property type="entry name" value="P-loop containing nucleotide triphosphate hydrolases"/>
    <property type="match status" value="1"/>
</dbReference>
<protein>
    <submittedName>
        <fullName evidence="11">ATP-binding cassette domain-containing protein</fullName>
    </submittedName>
</protein>
<dbReference type="SUPFAM" id="SSF52540">
    <property type="entry name" value="P-loop containing nucleoside triphosphate hydrolases"/>
    <property type="match status" value="1"/>
</dbReference>
<evidence type="ECO:0000256" key="5">
    <source>
        <dbReference type="ARBA" id="ARBA00022989"/>
    </source>
</evidence>
<keyword evidence="5 8" id="KW-1133">Transmembrane helix</keyword>
<keyword evidence="2 8" id="KW-0812">Transmembrane</keyword>
<accession>A0A937UPV6</accession>
<dbReference type="PANTHER" id="PTHR43394:SF1">
    <property type="entry name" value="ATP-BINDING CASSETTE SUB-FAMILY B MEMBER 10, MITOCHONDRIAL"/>
    <property type="match status" value="1"/>
</dbReference>
<dbReference type="GO" id="GO:0015421">
    <property type="term" value="F:ABC-type oligopeptide transporter activity"/>
    <property type="evidence" value="ECO:0007669"/>
    <property type="project" value="TreeGrafter"/>
</dbReference>
<feature type="domain" description="ABC transmembrane type-1" evidence="10">
    <location>
        <begin position="60"/>
        <end position="347"/>
    </location>
</feature>
<keyword evidence="6 8" id="KW-0472">Membrane</keyword>
<proteinExistence type="predicted"/>
<dbReference type="EMBL" id="JAEACQ010000264">
    <property type="protein sequence ID" value="MBL7631259.1"/>
    <property type="molecule type" value="Genomic_DNA"/>
</dbReference>
<feature type="transmembrane region" description="Helical" evidence="8">
    <location>
        <begin position="179"/>
        <end position="198"/>
    </location>
</feature>
<dbReference type="InterPro" id="IPR017871">
    <property type="entry name" value="ABC_transporter-like_CS"/>
</dbReference>
<comment type="caution">
    <text evidence="11">The sequence shown here is derived from an EMBL/GenBank/DDBJ whole genome shotgun (WGS) entry which is preliminary data.</text>
</comment>
<evidence type="ECO:0000313" key="11">
    <source>
        <dbReference type="EMBL" id="MBL7631259.1"/>
    </source>
</evidence>
<comment type="subcellular location">
    <subcellularLocation>
        <location evidence="1">Cell membrane</location>
        <topology evidence="1">Multi-pass membrane protein</topology>
    </subcellularLocation>
</comment>
<dbReference type="InterPro" id="IPR003439">
    <property type="entry name" value="ABC_transporter-like_ATP-bd"/>
</dbReference>
<dbReference type="GO" id="GO:0005524">
    <property type="term" value="F:ATP binding"/>
    <property type="evidence" value="ECO:0007669"/>
    <property type="project" value="UniProtKB-KW"/>
</dbReference>
<dbReference type="PROSITE" id="PS50929">
    <property type="entry name" value="ABC_TM1F"/>
    <property type="match status" value="1"/>
</dbReference>
<organism evidence="11 12">
    <name type="scientific">Frankia nepalensis</name>
    <dbReference type="NCBI Taxonomy" id="1836974"/>
    <lineage>
        <taxon>Bacteria</taxon>
        <taxon>Bacillati</taxon>
        <taxon>Actinomycetota</taxon>
        <taxon>Actinomycetes</taxon>
        <taxon>Frankiales</taxon>
        <taxon>Frankiaceae</taxon>
        <taxon>Frankia</taxon>
    </lineage>
</organism>
<keyword evidence="3" id="KW-0547">Nucleotide-binding</keyword>
<reference evidence="11" key="1">
    <citation type="submission" date="2020-12" db="EMBL/GenBank/DDBJ databases">
        <title>Genomic characterization of non-nitrogen-fixing Frankia strains.</title>
        <authorList>
            <person name="Carlos-Shanley C."/>
            <person name="Guerra T."/>
            <person name="Hahn D."/>
        </authorList>
    </citation>
    <scope>NUCLEOTIDE SEQUENCE</scope>
    <source>
        <strain evidence="11">CN6</strain>
    </source>
</reference>
<evidence type="ECO:0000256" key="6">
    <source>
        <dbReference type="ARBA" id="ARBA00023136"/>
    </source>
</evidence>
<evidence type="ECO:0000256" key="1">
    <source>
        <dbReference type="ARBA" id="ARBA00004651"/>
    </source>
</evidence>
<feature type="transmembrane region" description="Helical" evidence="8">
    <location>
        <begin position="321"/>
        <end position="342"/>
    </location>
</feature>
<dbReference type="AlphaFoldDB" id="A0A937UPV6"/>
<feature type="compositionally biased region" description="Low complexity" evidence="7">
    <location>
        <begin position="34"/>
        <end position="47"/>
    </location>
</feature>
<evidence type="ECO:0000256" key="7">
    <source>
        <dbReference type="SAM" id="MobiDB-lite"/>
    </source>
</evidence>
<feature type="transmembrane region" description="Helical" evidence="8">
    <location>
        <begin position="204"/>
        <end position="222"/>
    </location>
</feature>
<name>A0A937UPV6_9ACTN</name>
<feature type="transmembrane region" description="Helical" evidence="8">
    <location>
        <begin position="102"/>
        <end position="122"/>
    </location>
</feature>
<keyword evidence="4 11" id="KW-0067">ATP-binding</keyword>
<dbReference type="RefSeq" id="WP_203005316.1">
    <property type="nucleotide sequence ID" value="NZ_JADWYU010000177.1"/>
</dbReference>